<feature type="compositionally biased region" description="Basic residues" evidence="6">
    <location>
        <begin position="264"/>
        <end position="279"/>
    </location>
</feature>
<comment type="similarity">
    <text evidence="2">Belongs to the Orai family.</text>
</comment>
<dbReference type="InterPro" id="IPR038350">
    <property type="entry name" value="Orai_sf"/>
</dbReference>
<keyword evidence="3 7" id="KW-0812">Transmembrane</keyword>
<organism evidence="8 9">
    <name type="scientific">Orchesella dallaii</name>
    <dbReference type="NCBI Taxonomy" id="48710"/>
    <lineage>
        <taxon>Eukaryota</taxon>
        <taxon>Metazoa</taxon>
        <taxon>Ecdysozoa</taxon>
        <taxon>Arthropoda</taxon>
        <taxon>Hexapoda</taxon>
        <taxon>Collembola</taxon>
        <taxon>Entomobryomorpha</taxon>
        <taxon>Entomobryoidea</taxon>
        <taxon>Orchesellidae</taxon>
        <taxon>Orchesellinae</taxon>
        <taxon>Orchesella</taxon>
    </lineage>
</organism>
<gene>
    <name evidence="8" type="ORF">ODALV1_LOCUS23798</name>
</gene>
<evidence type="ECO:0000256" key="5">
    <source>
        <dbReference type="ARBA" id="ARBA00023136"/>
    </source>
</evidence>
<reference evidence="8 9" key="1">
    <citation type="submission" date="2024-08" db="EMBL/GenBank/DDBJ databases">
        <authorList>
            <person name="Cucini C."/>
            <person name="Frati F."/>
        </authorList>
    </citation>
    <scope>NUCLEOTIDE SEQUENCE [LARGE SCALE GENOMIC DNA]</scope>
</reference>
<comment type="subcellular location">
    <subcellularLocation>
        <location evidence="1">Membrane</location>
        <topology evidence="1">Multi-pass membrane protein</topology>
    </subcellularLocation>
</comment>
<proteinExistence type="inferred from homology"/>
<dbReference type="PANTHER" id="PTHR31501">
    <property type="entry name" value="CALCIUM RELEASE-ACTIVATED CALCIUM CHANNEL PROTEIN 1"/>
    <property type="match status" value="1"/>
</dbReference>
<feature type="compositionally biased region" description="Low complexity" evidence="6">
    <location>
        <begin position="299"/>
        <end position="317"/>
    </location>
</feature>
<feature type="transmembrane region" description="Helical" evidence="7">
    <location>
        <begin position="69"/>
        <end position="89"/>
    </location>
</feature>
<feature type="region of interest" description="Disordered" evidence="6">
    <location>
        <begin position="262"/>
        <end position="317"/>
    </location>
</feature>
<keyword evidence="9" id="KW-1185">Reference proteome</keyword>
<dbReference type="EMBL" id="CAXLJM020000083">
    <property type="protein sequence ID" value="CAL8130592.1"/>
    <property type="molecule type" value="Genomic_DNA"/>
</dbReference>
<evidence type="ECO:0000256" key="3">
    <source>
        <dbReference type="ARBA" id="ARBA00022692"/>
    </source>
</evidence>
<name>A0ABP1RM44_9HEXA</name>
<comment type="caution">
    <text evidence="8">The sequence shown here is derived from an EMBL/GenBank/DDBJ whole genome shotgun (WGS) entry which is preliminary data.</text>
</comment>
<evidence type="ECO:0000313" key="9">
    <source>
        <dbReference type="Proteomes" id="UP001642540"/>
    </source>
</evidence>
<feature type="compositionally biased region" description="Polar residues" evidence="6">
    <location>
        <begin position="280"/>
        <end position="293"/>
    </location>
</feature>
<evidence type="ECO:0000256" key="6">
    <source>
        <dbReference type="SAM" id="MobiDB-lite"/>
    </source>
</evidence>
<dbReference type="InterPro" id="IPR012446">
    <property type="entry name" value="CRAC_channel"/>
</dbReference>
<evidence type="ECO:0000256" key="7">
    <source>
        <dbReference type="SAM" id="Phobius"/>
    </source>
</evidence>
<keyword evidence="5 7" id="KW-0472">Membrane</keyword>
<dbReference type="Pfam" id="PF07856">
    <property type="entry name" value="Orai-1"/>
    <property type="match status" value="1"/>
</dbReference>
<feature type="transmembrane region" description="Helical" evidence="7">
    <location>
        <begin position="182"/>
        <end position="208"/>
    </location>
</feature>
<evidence type="ECO:0008006" key="10">
    <source>
        <dbReference type="Google" id="ProtNLM"/>
    </source>
</evidence>
<dbReference type="Gene3D" id="1.20.140.140">
    <property type="entry name" value="Calcium release-activated calcium channel protein Orai"/>
    <property type="match status" value="1"/>
</dbReference>
<dbReference type="PANTHER" id="PTHR31501:SF7">
    <property type="entry name" value="CALCIUM RELEASE-ACTIVATED CALCIUM CHANNEL PROTEIN 1"/>
    <property type="match status" value="1"/>
</dbReference>
<feature type="transmembrane region" description="Helical" evidence="7">
    <location>
        <begin position="156"/>
        <end position="176"/>
    </location>
</feature>
<evidence type="ECO:0000256" key="4">
    <source>
        <dbReference type="ARBA" id="ARBA00022989"/>
    </source>
</evidence>
<feature type="transmembrane region" description="Helical" evidence="7">
    <location>
        <begin position="101"/>
        <end position="124"/>
    </location>
</feature>
<evidence type="ECO:0000313" key="8">
    <source>
        <dbReference type="EMBL" id="CAL8130592.1"/>
    </source>
</evidence>
<sequence>MRSQRWDGIITITCTVNATVVRIDLASDEVKCAYLRYGREGSSPSDQYNTVEYLSWRRLHLSKSKLKNVAEMASFMAGFAVVGTVELQINDDDVNPPLLCAFVITTALLVGTCMIAIIISTCILPHLEAVAKTASISDANQSPHDKMMRLIDISWVLTNSASLFFFTLDVILMSWIKYKYFSLAAAIAATVIMAPVLIIIIAFSLLFYRRIIKHQYVISSMKYEELEKLHRELERVSSVHSMSYQNTITSNYKTWIATQEPPHRHNHHHHYNQHHHNHSRNPNGGNSHMNADSRSMVETPLSPTTSSKSLSMSVITV</sequence>
<evidence type="ECO:0000256" key="1">
    <source>
        <dbReference type="ARBA" id="ARBA00004141"/>
    </source>
</evidence>
<keyword evidence="4 7" id="KW-1133">Transmembrane helix</keyword>
<dbReference type="Proteomes" id="UP001642540">
    <property type="component" value="Unassembled WGS sequence"/>
</dbReference>
<evidence type="ECO:0000256" key="2">
    <source>
        <dbReference type="ARBA" id="ARBA00008062"/>
    </source>
</evidence>
<protein>
    <recommendedName>
        <fullName evidence="10">Calcium release-activated calcium channel protein 1</fullName>
    </recommendedName>
</protein>
<accession>A0ABP1RM44</accession>